<protein>
    <recommendedName>
        <fullName evidence="5">Mechanosensitive ion channel protein MscS</fullName>
    </recommendedName>
</protein>
<name>A0ABM7P0R9_9BACT</name>
<feature type="compositionally biased region" description="Basic and acidic residues" evidence="1">
    <location>
        <begin position="1"/>
        <end position="14"/>
    </location>
</feature>
<feature type="transmembrane region" description="Helical" evidence="2">
    <location>
        <begin position="36"/>
        <end position="53"/>
    </location>
</feature>
<sequence>MEENINKDEREYAVKPHHTQPKLNNGKDSMFKYRNIINVAFMVLAITGVIIYTKSDFKITGAVVLIIAVVLKFIEVSLRMFHK</sequence>
<dbReference type="EMBL" id="AP024484">
    <property type="protein sequence ID" value="BCS86381.1"/>
    <property type="molecule type" value="Genomic_DNA"/>
</dbReference>
<evidence type="ECO:0000256" key="1">
    <source>
        <dbReference type="SAM" id="MobiDB-lite"/>
    </source>
</evidence>
<keyword evidence="2" id="KW-0472">Membrane</keyword>
<feature type="transmembrane region" description="Helical" evidence="2">
    <location>
        <begin position="59"/>
        <end position="78"/>
    </location>
</feature>
<feature type="region of interest" description="Disordered" evidence="1">
    <location>
        <begin position="1"/>
        <end position="26"/>
    </location>
</feature>
<evidence type="ECO:0008006" key="5">
    <source>
        <dbReference type="Google" id="ProtNLM"/>
    </source>
</evidence>
<accession>A0ABM7P0R9</accession>
<dbReference type="RefSeq" id="WP_207153938.1">
    <property type="nucleotide sequence ID" value="NZ_AP024484.1"/>
</dbReference>
<keyword evidence="2" id="KW-1133">Transmembrane helix</keyword>
<gene>
    <name evidence="3" type="ORF">prwr041_22740</name>
</gene>
<keyword evidence="4" id="KW-1185">Reference proteome</keyword>
<reference evidence="3 4" key="1">
    <citation type="journal article" date="2022" name="Int. J. Syst. Evol. Microbiol.">
        <title>Prevotella herbatica sp. nov., a plant polysaccharide-decomposing anaerobic bacterium isolated from a methanogenic reactor.</title>
        <authorList>
            <person name="Uek A."/>
            <person name="Tonouchi A."/>
            <person name="Kaku N."/>
            <person name="Ueki K."/>
        </authorList>
    </citation>
    <scope>NUCLEOTIDE SEQUENCE [LARGE SCALE GENOMIC DNA]</scope>
    <source>
        <strain evidence="3 4">WR041</strain>
    </source>
</reference>
<keyword evidence="2" id="KW-0812">Transmembrane</keyword>
<proteinExistence type="predicted"/>
<dbReference type="Proteomes" id="UP001319045">
    <property type="component" value="Chromosome"/>
</dbReference>
<evidence type="ECO:0000256" key="2">
    <source>
        <dbReference type="SAM" id="Phobius"/>
    </source>
</evidence>
<organism evidence="3 4">
    <name type="scientific">Prevotella herbatica</name>
    <dbReference type="NCBI Taxonomy" id="2801997"/>
    <lineage>
        <taxon>Bacteria</taxon>
        <taxon>Pseudomonadati</taxon>
        <taxon>Bacteroidota</taxon>
        <taxon>Bacteroidia</taxon>
        <taxon>Bacteroidales</taxon>
        <taxon>Prevotellaceae</taxon>
        <taxon>Prevotella</taxon>
    </lineage>
</organism>
<evidence type="ECO:0000313" key="3">
    <source>
        <dbReference type="EMBL" id="BCS86381.1"/>
    </source>
</evidence>
<evidence type="ECO:0000313" key="4">
    <source>
        <dbReference type="Proteomes" id="UP001319045"/>
    </source>
</evidence>